<organism evidence="1 2">
    <name type="scientific">Pseudonocardia oceani</name>
    <dbReference type="NCBI Taxonomy" id="2792013"/>
    <lineage>
        <taxon>Bacteria</taxon>
        <taxon>Bacillati</taxon>
        <taxon>Actinomycetota</taxon>
        <taxon>Actinomycetes</taxon>
        <taxon>Pseudonocardiales</taxon>
        <taxon>Pseudonocardiaceae</taxon>
        <taxon>Pseudonocardia</taxon>
    </lineage>
</organism>
<evidence type="ECO:0000313" key="2">
    <source>
        <dbReference type="Proteomes" id="UP000694300"/>
    </source>
</evidence>
<name>A0ABS6U9W7_9PSEU</name>
<dbReference type="EMBL" id="JADQDF010000001">
    <property type="protein sequence ID" value="MBW0129037.1"/>
    <property type="molecule type" value="Genomic_DNA"/>
</dbReference>
<dbReference type="Proteomes" id="UP000694300">
    <property type="component" value="Unassembled WGS sequence"/>
</dbReference>
<keyword evidence="2" id="KW-1185">Reference proteome</keyword>
<dbReference type="RefSeq" id="WP_218591696.1">
    <property type="nucleotide sequence ID" value="NZ_JADQDE010000105.1"/>
</dbReference>
<gene>
    <name evidence="1" type="ORF">I4I82_15315</name>
</gene>
<accession>A0ABS6U9W7</accession>
<reference evidence="1 2" key="1">
    <citation type="submission" date="2020-11" db="EMBL/GenBank/DDBJ databases">
        <title>Pseudonocardia abyssalis sp. nov. and Pseudonocardia oceani sp. nov., description and phylogenomic analysis of two novel actinomycetes isolated from the deep Southern Ocean.</title>
        <authorList>
            <person name="Parra J."/>
        </authorList>
    </citation>
    <scope>NUCLEOTIDE SEQUENCE [LARGE SCALE GENOMIC DNA]</scope>
    <source>
        <strain evidence="2">KRD185</strain>
    </source>
</reference>
<protein>
    <submittedName>
        <fullName evidence="1">Uncharacterized protein</fullName>
    </submittedName>
</protein>
<sequence length="105" mass="11473">MSGVTARPPRPPAPAAPSRTFEAACRRVVDHLRRHAPLAFWSVSRHVDDQQVHLHVHDEFYGMSSGHAQPWSESFCRHVVDVAAPCIAPDVREVPEFAGTAGIGA</sequence>
<evidence type="ECO:0000313" key="1">
    <source>
        <dbReference type="EMBL" id="MBW0129037.1"/>
    </source>
</evidence>
<comment type="caution">
    <text evidence="1">The sequence shown here is derived from an EMBL/GenBank/DDBJ whole genome shotgun (WGS) entry which is preliminary data.</text>
</comment>
<proteinExistence type="predicted"/>